<protein>
    <submittedName>
        <fullName evidence="3">High chlorophyll fluorescence phenotype</fullName>
    </submittedName>
</protein>
<dbReference type="SUPFAM" id="SSF75620">
    <property type="entry name" value="Release factor"/>
    <property type="match status" value="1"/>
</dbReference>
<dbReference type="EMBL" id="PKPP01012417">
    <property type="protein sequence ID" value="PWA42432.1"/>
    <property type="molecule type" value="Genomic_DNA"/>
</dbReference>
<dbReference type="InterPro" id="IPR045853">
    <property type="entry name" value="Pep_chain_release_fac_I_sf"/>
</dbReference>
<evidence type="ECO:0000313" key="3">
    <source>
        <dbReference type="EMBL" id="PWA42432.1"/>
    </source>
</evidence>
<proteinExistence type="inferred from homology"/>
<organism evidence="3 4">
    <name type="scientific">Artemisia annua</name>
    <name type="common">Sweet wormwood</name>
    <dbReference type="NCBI Taxonomy" id="35608"/>
    <lineage>
        <taxon>Eukaryota</taxon>
        <taxon>Viridiplantae</taxon>
        <taxon>Streptophyta</taxon>
        <taxon>Embryophyta</taxon>
        <taxon>Tracheophyta</taxon>
        <taxon>Spermatophyta</taxon>
        <taxon>Magnoliopsida</taxon>
        <taxon>eudicotyledons</taxon>
        <taxon>Gunneridae</taxon>
        <taxon>Pentapetalae</taxon>
        <taxon>asterids</taxon>
        <taxon>campanulids</taxon>
        <taxon>Asterales</taxon>
        <taxon>Asteraceae</taxon>
        <taxon>Asteroideae</taxon>
        <taxon>Anthemideae</taxon>
        <taxon>Artemisiinae</taxon>
        <taxon>Artemisia</taxon>
    </lineage>
</organism>
<gene>
    <name evidence="3" type="ORF">CTI12_AA521510</name>
</gene>
<reference evidence="3 4" key="1">
    <citation type="journal article" date="2018" name="Mol. Plant">
        <title>The genome of Artemisia annua provides insight into the evolution of Asteraceae family and artemisinin biosynthesis.</title>
        <authorList>
            <person name="Shen Q."/>
            <person name="Zhang L."/>
            <person name="Liao Z."/>
            <person name="Wang S."/>
            <person name="Yan T."/>
            <person name="Shi P."/>
            <person name="Liu M."/>
            <person name="Fu X."/>
            <person name="Pan Q."/>
            <person name="Wang Y."/>
            <person name="Lv Z."/>
            <person name="Lu X."/>
            <person name="Zhang F."/>
            <person name="Jiang W."/>
            <person name="Ma Y."/>
            <person name="Chen M."/>
            <person name="Hao X."/>
            <person name="Li L."/>
            <person name="Tang Y."/>
            <person name="Lv G."/>
            <person name="Zhou Y."/>
            <person name="Sun X."/>
            <person name="Brodelius P.E."/>
            <person name="Rose J.K.C."/>
            <person name="Tang K."/>
        </authorList>
    </citation>
    <scope>NUCLEOTIDE SEQUENCE [LARGE SCALE GENOMIC DNA]</scope>
    <source>
        <strain evidence="4">cv. Huhao1</strain>
        <tissue evidence="3">Leaf</tissue>
    </source>
</reference>
<feature type="domain" description="Prokaryotic-type class I peptide chain release factors" evidence="2">
    <location>
        <begin position="102"/>
        <end position="208"/>
    </location>
</feature>
<dbReference type="AlphaFoldDB" id="A0A2U1L080"/>
<keyword evidence="4" id="KW-1185">Reference proteome</keyword>
<dbReference type="Pfam" id="PF00472">
    <property type="entry name" value="RF-1"/>
    <property type="match status" value="1"/>
</dbReference>
<dbReference type="Gene3D" id="3.30.160.20">
    <property type="match status" value="1"/>
</dbReference>
<sequence>MEMNNLSTNHGVCLRRFIDVSTRTMLTFRCMPGQVMGQILKSGHKLGPVRSSPLIKILQVSYLGPVRSSPLIKILQVSGWVKYSSAPRDQARPEVTSLQDSLNVEIPKEDLQIGFSRTGGNGGQNVNKVELLLLSLYVSVNSTCLSALLTEEKIQLANKINALSRLKPKLLVIAVEQRASEIKQIRGDTIKVDWGKQIRISPLPARQISKNGVRDYIYCFSNGW</sequence>
<dbReference type="GO" id="GO:0003747">
    <property type="term" value="F:translation release factor activity"/>
    <property type="evidence" value="ECO:0007669"/>
    <property type="project" value="InterPro"/>
</dbReference>
<dbReference type="STRING" id="35608.A0A2U1L080"/>
<dbReference type="PANTHER" id="PTHR43116">
    <property type="entry name" value="PEPTIDE CHAIN RELEASE FACTOR 2"/>
    <property type="match status" value="1"/>
</dbReference>
<evidence type="ECO:0000313" key="4">
    <source>
        <dbReference type="Proteomes" id="UP000245207"/>
    </source>
</evidence>
<accession>A0A2U1L080</accession>
<dbReference type="OrthoDB" id="2019491at2759"/>
<evidence type="ECO:0000259" key="2">
    <source>
        <dbReference type="Pfam" id="PF00472"/>
    </source>
</evidence>
<evidence type="ECO:0000256" key="1">
    <source>
        <dbReference type="ARBA" id="ARBA00010835"/>
    </source>
</evidence>
<comment type="similarity">
    <text evidence="1">Belongs to the prokaryotic/mitochondrial release factor family.</text>
</comment>
<comment type="caution">
    <text evidence="3">The sequence shown here is derived from an EMBL/GenBank/DDBJ whole genome shotgun (WGS) entry which is preliminary data.</text>
</comment>
<dbReference type="PANTHER" id="PTHR43116:SF3">
    <property type="entry name" value="CLASS I PEPTIDE CHAIN RELEASE FACTOR"/>
    <property type="match status" value="1"/>
</dbReference>
<dbReference type="InterPro" id="IPR000352">
    <property type="entry name" value="Pep_chain_release_fac_I"/>
</dbReference>
<dbReference type="Proteomes" id="UP000245207">
    <property type="component" value="Unassembled WGS sequence"/>
</dbReference>
<name>A0A2U1L080_ARTAN</name>